<gene>
    <name evidence="2" type="ORF">ALEPTO_LOCUS10997</name>
</gene>
<dbReference type="Proteomes" id="UP000789508">
    <property type="component" value="Unassembled WGS sequence"/>
</dbReference>
<organism evidence="2 3">
    <name type="scientific">Ambispora leptoticha</name>
    <dbReference type="NCBI Taxonomy" id="144679"/>
    <lineage>
        <taxon>Eukaryota</taxon>
        <taxon>Fungi</taxon>
        <taxon>Fungi incertae sedis</taxon>
        <taxon>Mucoromycota</taxon>
        <taxon>Glomeromycotina</taxon>
        <taxon>Glomeromycetes</taxon>
        <taxon>Archaeosporales</taxon>
        <taxon>Ambisporaceae</taxon>
        <taxon>Ambispora</taxon>
    </lineage>
</organism>
<protein>
    <submittedName>
        <fullName evidence="2">11170_t:CDS:1</fullName>
    </submittedName>
</protein>
<evidence type="ECO:0000313" key="3">
    <source>
        <dbReference type="Proteomes" id="UP000789508"/>
    </source>
</evidence>
<accession>A0A9N9EQW5</accession>
<comment type="caution">
    <text evidence="2">The sequence shown here is derived from an EMBL/GenBank/DDBJ whole genome shotgun (WGS) entry which is preliminary data.</text>
</comment>
<proteinExistence type="predicted"/>
<evidence type="ECO:0000313" key="2">
    <source>
        <dbReference type="EMBL" id="CAG8685444.1"/>
    </source>
</evidence>
<feature type="coiled-coil region" evidence="1">
    <location>
        <begin position="41"/>
        <end position="68"/>
    </location>
</feature>
<keyword evidence="3" id="KW-1185">Reference proteome</keyword>
<feature type="non-terminal residue" evidence="2">
    <location>
        <position position="118"/>
    </location>
</feature>
<name>A0A9N9EQW5_9GLOM</name>
<dbReference type="EMBL" id="CAJVPS010015047">
    <property type="protein sequence ID" value="CAG8685444.1"/>
    <property type="molecule type" value="Genomic_DNA"/>
</dbReference>
<evidence type="ECO:0000256" key="1">
    <source>
        <dbReference type="SAM" id="Coils"/>
    </source>
</evidence>
<dbReference type="AlphaFoldDB" id="A0A9N9EQW5"/>
<sequence length="118" mass="14084">MSELELNQGLCNECYQEQITPFTSSQKRKESEQEPNPQNIITQQAQQIIQLQKENEHLNQLLYSLQQNQFWMQYFAQPASIEETELQQEELNRQEVYTIGQLELEEEYLLTLEDQVET</sequence>
<reference evidence="2" key="1">
    <citation type="submission" date="2021-06" db="EMBL/GenBank/DDBJ databases">
        <authorList>
            <person name="Kallberg Y."/>
            <person name="Tangrot J."/>
            <person name="Rosling A."/>
        </authorList>
    </citation>
    <scope>NUCLEOTIDE SEQUENCE</scope>
    <source>
        <strain evidence="2">FL130A</strain>
    </source>
</reference>
<keyword evidence="1" id="KW-0175">Coiled coil</keyword>